<dbReference type="SUPFAM" id="SSF52833">
    <property type="entry name" value="Thioredoxin-like"/>
    <property type="match status" value="1"/>
</dbReference>
<organism evidence="2 3">
    <name type="scientific">Flavobacterium aurantiibacter</name>
    <dbReference type="NCBI Taxonomy" id="2023067"/>
    <lineage>
        <taxon>Bacteria</taxon>
        <taxon>Pseudomonadati</taxon>
        <taxon>Bacteroidota</taxon>
        <taxon>Flavobacteriia</taxon>
        <taxon>Flavobacteriales</taxon>
        <taxon>Flavobacteriaceae</taxon>
        <taxon>Flavobacterium</taxon>
    </lineage>
</organism>
<proteinExistence type="predicted"/>
<dbReference type="InterPro" id="IPR036249">
    <property type="entry name" value="Thioredoxin-like_sf"/>
</dbReference>
<dbReference type="Proteomes" id="UP000216035">
    <property type="component" value="Unassembled WGS sequence"/>
</dbReference>
<feature type="domain" description="Thioredoxin" evidence="1">
    <location>
        <begin position="63"/>
        <end position="185"/>
    </location>
</feature>
<gene>
    <name evidence="2" type="ORF">CHX27_14265</name>
</gene>
<dbReference type="Pfam" id="PF00578">
    <property type="entry name" value="AhpC-TSA"/>
    <property type="match status" value="1"/>
</dbReference>
<dbReference type="PROSITE" id="PS51352">
    <property type="entry name" value="THIOREDOXIN_2"/>
    <property type="match status" value="1"/>
</dbReference>
<accession>A0A255ZDI9</accession>
<evidence type="ECO:0000313" key="3">
    <source>
        <dbReference type="Proteomes" id="UP000216035"/>
    </source>
</evidence>
<name>A0A255ZDI9_9FLAO</name>
<sequence length="219" mass="24881">MKKILPLVLFLLGNLSFSQTDQKAYSDAIRKNIKRYSAISDRAYLVGKTAEAEYLFDTLVNNHLVGTRFTDFQLKRLYGGKLKLSSIKKPILIQTYASWCIINKGEIPALNKLARQHAKDLQIIVVFWDRKQAAKAVAAQFNGYIEVCYANESYSKDTEVVATMKNAIGYLSSYFLNDNLEVLSIRKGAPLQIPKKTPIKEAIRLNFEFYNTQIADNLV</sequence>
<dbReference type="EMBL" id="NOXX01000225">
    <property type="protein sequence ID" value="OYQ39558.1"/>
    <property type="molecule type" value="Genomic_DNA"/>
</dbReference>
<dbReference type="GO" id="GO:0016209">
    <property type="term" value="F:antioxidant activity"/>
    <property type="evidence" value="ECO:0007669"/>
    <property type="project" value="InterPro"/>
</dbReference>
<comment type="caution">
    <text evidence="2">The sequence shown here is derived from an EMBL/GenBank/DDBJ whole genome shotgun (WGS) entry which is preliminary data.</text>
</comment>
<evidence type="ECO:0000313" key="2">
    <source>
        <dbReference type="EMBL" id="OYQ39558.1"/>
    </source>
</evidence>
<dbReference type="RefSeq" id="WP_094487432.1">
    <property type="nucleotide sequence ID" value="NZ_NOXX01000225.1"/>
</dbReference>
<dbReference type="AlphaFoldDB" id="A0A255ZDI9"/>
<dbReference type="InterPro" id="IPR013766">
    <property type="entry name" value="Thioredoxin_domain"/>
</dbReference>
<evidence type="ECO:0000259" key="1">
    <source>
        <dbReference type="PROSITE" id="PS51352"/>
    </source>
</evidence>
<dbReference type="Gene3D" id="3.40.30.10">
    <property type="entry name" value="Glutaredoxin"/>
    <property type="match status" value="1"/>
</dbReference>
<reference evidence="2 3" key="1">
    <citation type="submission" date="2017-07" db="EMBL/GenBank/DDBJ databases">
        <title>Flavobacterium cyanobacteriorum sp. nov., isolated from cyanobacterial aggregates in a eutrophic lake.</title>
        <authorList>
            <person name="Cai H."/>
        </authorList>
    </citation>
    <scope>NUCLEOTIDE SEQUENCE [LARGE SCALE GENOMIC DNA]</scope>
    <source>
        <strain evidence="2 3">TH167</strain>
    </source>
</reference>
<dbReference type="InterPro" id="IPR000866">
    <property type="entry name" value="AhpC/TSA"/>
</dbReference>
<dbReference type="OrthoDB" id="1134224at2"/>
<keyword evidence="3" id="KW-1185">Reference proteome</keyword>
<dbReference type="GO" id="GO:0016491">
    <property type="term" value="F:oxidoreductase activity"/>
    <property type="evidence" value="ECO:0007669"/>
    <property type="project" value="InterPro"/>
</dbReference>
<protein>
    <recommendedName>
        <fullName evidence="1">Thioredoxin domain-containing protein</fullName>
    </recommendedName>
</protein>